<dbReference type="AlphaFoldDB" id="A0A2N7X8S3"/>
<evidence type="ECO:0000313" key="2">
    <source>
        <dbReference type="Proteomes" id="UP000235777"/>
    </source>
</evidence>
<proteinExistence type="predicted"/>
<evidence type="ECO:0000313" key="1">
    <source>
        <dbReference type="EMBL" id="PMS37865.1"/>
    </source>
</evidence>
<dbReference type="Proteomes" id="UP000235777">
    <property type="component" value="Unassembled WGS sequence"/>
</dbReference>
<keyword evidence="2" id="KW-1185">Reference proteome</keyword>
<accession>A0A2N7X8S3</accession>
<gene>
    <name evidence="1" type="ORF">C0Z20_03310</name>
</gene>
<dbReference type="RefSeq" id="WP_018438987.1">
    <property type="nucleotide sequence ID" value="NZ_KB890164.1"/>
</dbReference>
<protein>
    <submittedName>
        <fullName evidence="1">Uncharacterized protein</fullName>
    </submittedName>
</protein>
<sequence>MPHSVDDIHCWRALRARNEARVIRARQSVAAAARAARATLAALNMARAACEQATHEANERRREIEGGMRARCDFLQRADLYRATDAYASLERMRDAARAKVADARTAHDNACRTLGDARARLAPLLRCREKYRLALSRLLMGVSS</sequence>
<name>A0A2N7X8S3_9BURK</name>
<organism evidence="1 2">
    <name type="scientific">Trinickia symbiotica</name>
    <dbReference type="NCBI Taxonomy" id="863227"/>
    <lineage>
        <taxon>Bacteria</taxon>
        <taxon>Pseudomonadati</taxon>
        <taxon>Pseudomonadota</taxon>
        <taxon>Betaproteobacteria</taxon>
        <taxon>Burkholderiales</taxon>
        <taxon>Burkholderiaceae</taxon>
        <taxon>Trinickia</taxon>
    </lineage>
</organism>
<reference evidence="1 2" key="1">
    <citation type="submission" date="2018-01" db="EMBL/GenBank/DDBJ databases">
        <title>Whole genome analyses suggest that Burkholderia sensu lato contains two further novel genera in the rhizoxinica-symbiotica group Mycetohabitans gen. nov., and Trinickia gen. nov.: implications for the evolution of diazotrophy and nodulation in the Burkholderiaceae.</title>
        <authorList>
            <person name="Estrada-de los Santos P."/>
            <person name="Palmer M."/>
            <person name="Chavez-Ramirez B."/>
            <person name="Beukes C."/>
            <person name="Steenkamp E.T."/>
            <person name="Hirsch A.M."/>
            <person name="Manyaka P."/>
            <person name="Maluk M."/>
            <person name="Lafos M."/>
            <person name="Crook M."/>
            <person name="Gross E."/>
            <person name="Simon M.F."/>
            <person name="Bueno dos Reis Junior F."/>
            <person name="Poole P.S."/>
            <person name="Venter S.N."/>
            <person name="James E.K."/>
        </authorList>
    </citation>
    <scope>NUCLEOTIDE SEQUENCE [LARGE SCALE GENOMIC DNA]</scope>
    <source>
        <strain evidence="1 2">JPY 581</strain>
    </source>
</reference>
<dbReference type="EMBL" id="PNYC01000002">
    <property type="protein sequence ID" value="PMS37865.1"/>
    <property type="molecule type" value="Genomic_DNA"/>
</dbReference>
<dbReference type="STRING" id="863227.GCA_000373005_00478"/>
<comment type="caution">
    <text evidence="1">The sequence shown here is derived from an EMBL/GenBank/DDBJ whole genome shotgun (WGS) entry which is preliminary data.</text>
</comment>